<evidence type="ECO:0000256" key="1">
    <source>
        <dbReference type="SAM" id="MobiDB-lite"/>
    </source>
</evidence>
<evidence type="ECO:0000313" key="3">
    <source>
        <dbReference type="EMBL" id="KAH6593270.1"/>
    </source>
</evidence>
<dbReference type="PANTHER" id="PTHR23509:SF10">
    <property type="entry name" value="LD21067P"/>
    <property type="match status" value="1"/>
</dbReference>
<proteinExistence type="predicted"/>
<feature type="domain" description="DDHD" evidence="2">
    <location>
        <begin position="539"/>
        <end position="761"/>
    </location>
</feature>
<dbReference type="EMBL" id="JAFCIX010000357">
    <property type="protein sequence ID" value="KAH6593270.1"/>
    <property type="molecule type" value="Genomic_DNA"/>
</dbReference>
<dbReference type="Pfam" id="PF02862">
    <property type="entry name" value="DDHD"/>
    <property type="match status" value="1"/>
</dbReference>
<dbReference type="InterPro" id="IPR055555">
    <property type="entry name" value="PA-PLA1_DUF7131"/>
</dbReference>
<dbReference type="Proteomes" id="UP001648503">
    <property type="component" value="Unassembled WGS sequence"/>
</dbReference>
<gene>
    <name evidence="3" type="ORF">BASA50_007476</name>
</gene>
<evidence type="ECO:0000313" key="4">
    <source>
        <dbReference type="Proteomes" id="UP001648503"/>
    </source>
</evidence>
<keyword evidence="4" id="KW-1185">Reference proteome</keyword>
<feature type="region of interest" description="Disordered" evidence="1">
    <location>
        <begin position="80"/>
        <end position="104"/>
    </location>
</feature>
<dbReference type="Pfam" id="PF23465">
    <property type="entry name" value="DUF7131"/>
    <property type="match status" value="1"/>
</dbReference>
<accession>A0ABQ8F6V7</accession>
<dbReference type="InterPro" id="IPR058055">
    <property type="entry name" value="PA-PLA1"/>
</dbReference>
<dbReference type="InterPro" id="IPR029058">
    <property type="entry name" value="AB_hydrolase_fold"/>
</dbReference>
<feature type="compositionally biased region" description="Basic and acidic residues" evidence="1">
    <location>
        <begin position="93"/>
        <end position="102"/>
    </location>
</feature>
<evidence type="ECO:0000259" key="2">
    <source>
        <dbReference type="PROSITE" id="PS51043"/>
    </source>
</evidence>
<name>A0ABQ8F6V7_9FUNG</name>
<comment type="caution">
    <text evidence="3">The sequence shown here is derived from an EMBL/GenBank/DDBJ whole genome shotgun (WGS) entry which is preliminary data.</text>
</comment>
<dbReference type="SMART" id="SM01127">
    <property type="entry name" value="DDHD"/>
    <property type="match status" value="1"/>
</dbReference>
<protein>
    <recommendedName>
        <fullName evidence="2">DDHD domain-containing protein</fullName>
    </recommendedName>
</protein>
<dbReference type="PROSITE" id="PS51043">
    <property type="entry name" value="DDHD"/>
    <property type="match status" value="1"/>
</dbReference>
<dbReference type="Pfam" id="PF23463">
    <property type="entry name" value="WWE_2"/>
    <property type="match status" value="1"/>
</dbReference>
<reference evidence="3 4" key="1">
    <citation type="submission" date="2021-02" db="EMBL/GenBank/DDBJ databases">
        <title>Variation within the Batrachochytrium salamandrivorans European outbreak.</title>
        <authorList>
            <person name="Kelly M."/>
            <person name="Pasmans F."/>
            <person name="Shea T.P."/>
            <person name="Munoz J.F."/>
            <person name="Carranza S."/>
            <person name="Cuomo C.A."/>
            <person name="Martel A."/>
        </authorList>
    </citation>
    <scope>NUCLEOTIDE SEQUENCE [LARGE SCALE GENOMIC DNA]</scope>
    <source>
        <strain evidence="3 4">AMFP18/2</strain>
    </source>
</reference>
<dbReference type="InterPro" id="IPR057826">
    <property type="entry name" value="WWE_C20G8.02"/>
</dbReference>
<dbReference type="InterPro" id="IPR004177">
    <property type="entry name" value="DDHD_dom"/>
</dbReference>
<dbReference type="PANTHER" id="PTHR23509">
    <property type="entry name" value="PA-PL1 PHOSPHOLIPASE FAMILY"/>
    <property type="match status" value="1"/>
</dbReference>
<feature type="region of interest" description="Disordered" evidence="1">
    <location>
        <begin position="1"/>
        <end position="25"/>
    </location>
</feature>
<organism evidence="3 4">
    <name type="scientific">Batrachochytrium salamandrivorans</name>
    <dbReference type="NCBI Taxonomy" id="1357716"/>
    <lineage>
        <taxon>Eukaryota</taxon>
        <taxon>Fungi</taxon>
        <taxon>Fungi incertae sedis</taxon>
        <taxon>Chytridiomycota</taxon>
        <taxon>Chytridiomycota incertae sedis</taxon>
        <taxon>Chytridiomycetes</taxon>
        <taxon>Rhizophydiales</taxon>
        <taxon>Rhizophydiales incertae sedis</taxon>
        <taxon>Batrachochytrium</taxon>
    </lineage>
</organism>
<dbReference type="SUPFAM" id="SSF53474">
    <property type="entry name" value="alpha/beta-Hydrolases"/>
    <property type="match status" value="1"/>
</dbReference>
<sequence>MMESVPSSTPKQTLLLPQPPELSPRWFRATDIPKRDDTPFKFRSPSNVPKPAAQWAPLSMRDSIAIEAIYQKLVKKSSTKSSSRNINGLSPTRSKERSEPSRENCIIGGEDNLYEIDVGNREIYPVFWAGPTYDIRRGTWFSLSGIGSTYQPCDENLSRQLEDGYRKYTPWIPANTAGTPAVPKSMSSTEDISTSSPRPDTRWALFGPYMNQYVVYASSSSAWLQSDMLTSKFTRAVTNSSGLKLIRSWSEVCKLSAKVRSSNILKAAKSSGKPDQSPVVGGAALEGGQVLDTPLATDTEGALLEDIIEEDDDSDRQVDHLVFVIHGIGQKLSERVDAVNFPHDCNTLRQAIKTSAKQFQDQAALLKTSEPHKIPRGSGVQVLPIQWRQKIDFGMRKEEEDNPGEDSELSLEDISLDGIPSIRMLVSDVIIDVLLYLTPKYRQEMIRQVTSELNQVYHKYLERNPTFSGKISLYGHSLGSILAYDIVSHQHMARPSTSSKHTKVAGHEVDISDLLEKTLQGGGVAGLIESNDTLEYELLEFRVNALFAVGSPIGLFLLLRGNRIGAYSDIETSLTDSRTSRPDVKSMYNIFHPFDPVAHRIEPLVTKSLSSLKPVPIPYTKGGLTKTINGIQDLGTDIVERGRSIIETVRLGLFSSFSTTAGMAIGYRHSSTESRGPAVSIPMSEMGTTSGSQPSGGDGVGKAVKAADQNSDIRSLNPNGRLDYALQEGVLENPYLSSLGVHMSYWDDSDCSMFILKELYCITSIPIARCAQPESTDTSSTVTK</sequence>